<dbReference type="STRING" id="946333.A4W93_08385"/>
<organism evidence="1 2">
    <name type="scientific">Piscinibacter gummiphilus</name>
    <dbReference type="NCBI Taxonomy" id="946333"/>
    <lineage>
        <taxon>Bacteria</taxon>
        <taxon>Pseudomonadati</taxon>
        <taxon>Pseudomonadota</taxon>
        <taxon>Betaproteobacteria</taxon>
        <taxon>Burkholderiales</taxon>
        <taxon>Sphaerotilaceae</taxon>
        <taxon>Piscinibacter</taxon>
    </lineage>
</organism>
<proteinExistence type="predicted"/>
<protein>
    <submittedName>
        <fullName evidence="1">ABC transporter permease</fullName>
    </submittedName>
</protein>
<keyword evidence="2" id="KW-1185">Reference proteome</keyword>
<dbReference type="EMBL" id="CP015118">
    <property type="protein sequence ID" value="ARN19928.1"/>
    <property type="molecule type" value="Genomic_DNA"/>
</dbReference>
<sequence length="204" mass="21681">MAHSHSGRALSDVLFEIASDTTRPRISLGALLKALDDRALGALLLIFSLPCVIPMPPGTSTVLGTPLVFLTAQLMLALAPWLPQFIAQRSISRTDFAAVVARIAPWLARAENLLKPRLLWITAPIGERFVGLVCLYLAIVLVLPIPLGNMLPALAISLMALGVLERDGLWVIAGLITAVASTVLIAGVLVAMLKAALFVVASFF</sequence>
<name>A0A1W6L711_9BURK</name>
<dbReference type="Proteomes" id="UP000193427">
    <property type="component" value="Chromosome"/>
</dbReference>
<gene>
    <name evidence="1" type="ORF">A4W93_08385</name>
</gene>
<dbReference type="PANTHER" id="PTHR41795">
    <property type="entry name" value="EXOPOLYSACCHARIDE SYNTHESIS PROTEIN"/>
    <property type="match status" value="1"/>
</dbReference>
<dbReference type="PIRSF" id="PIRSF033239">
    <property type="entry name" value="ExoD"/>
    <property type="match status" value="1"/>
</dbReference>
<dbReference type="OrthoDB" id="5966050at2"/>
<dbReference type="KEGG" id="rgu:A4W93_08385"/>
<dbReference type="RefSeq" id="WP_085750199.1">
    <property type="nucleotide sequence ID" value="NZ_BSPR01000008.1"/>
</dbReference>
<dbReference type="PANTHER" id="PTHR41795:SF1">
    <property type="entry name" value="EXOPOLYSACCHARIDE SYNTHESIS PROTEIN"/>
    <property type="match status" value="1"/>
</dbReference>
<accession>A0A1W6L711</accession>
<evidence type="ECO:0000313" key="1">
    <source>
        <dbReference type="EMBL" id="ARN19928.1"/>
    </source>
</evidence>
<evidence type="ECO:0000313" key="2">
    <source>
        <dbReference type="Proteomes" id="UP000193427"/>
    </source>
</evidence>
<dbReference type="Pfam" id="PF06055">
    <property type="entry name" value="ExoD"/>
    <property type="match status" value="1"/>
</dbReference>
<dbReference type="InterPro" id="IPR010331">
    <property type="entry name" value="ExoD"/>
</dbReference>
<dbReference type="AlphaFoldDB" id="A0A1W6L711"/>
<reference evidence="1 2" key="1">
    <citation type="submission" date="2016-04" db="EMBL/GenBank/DDBJ databases">
        <title>Complete genome sequence of natural rubber-degrading, novel Gram-negative bacterium, Rhizobacter gummiphilus strain NS21.</title>
        <authorList>
            <person name="Tabata M."/>
            <person name="Kasai D."/>
            <person name="Fukuda M."/>
        </authorList>
    </citation>
    <scope>NUCLEOTIDE SEQUENCE [LARGE SCALE GENOMIC DNA]</scope>
    <source>
        <strain evidence="1 2">NS21</strain>
    </source>
</reference>